<accession>A0ABU9CKS1</accession>
<gene>
    <name evidence="1" type="ORF">AACH10_12640</name>
</gene>
<evidence type="ECO:0000313" key="1">
    <source>
        <dbReference type="EMBL" id="MEK8051090.1"/>
    </source>
</evidence>
<organism evidence="1 2">
    <name type="scientific">Pseudaquabacterium inlustre</name>
    <dbReference type="NCBI Taxonomy" id="2984192"/>
    <lineage>
        <taxon>Bacteria</taxon>
        <taxon>Pseudomonadati</taxon>
        <taxon>Pseudomonadota</taxon>
        <taxon>Betaproteobacteria</taxon>
        <taxon>Burkholderiales</taxon>
        <taxon>Sphaerotilaceae</taxon>
        <taxon>Pseudaquabacterium</taxon>
    </lineage>
</organism>
<proteinExistence type="predicted"/>
<protein>
    <submittedName>
        <fullName evidence="1">Uncharacterized protein</fullName>
    </submittedName>
</protein>
<keyword evidence="2" id="KW-1185">Reference proteome</keyword>
<name>A0ABU9CKS1_9BURK</name>
<reference evidence="1 2" key="1">
    <citation type="submission" date="2024-04" db="EMBL/GenBank/DDBJ databases">
        <title>Novel species of the genus Ideonella isolated from streams.</title>
        <authorList>
            <person name="Lu H."/>
        </authorList>
    </citation>
    <scope>NUCLEOTIDE SEQUENCE [LARGE SCALE GENOMIC DNA]</scope>
    <source>
        <strain evidence="1 2">DXS22W</strain>
    </source>
</reference>
<dbReference type="EMBL" id="JBBUTH010000007">
    <property type="protein sequence ID" value="MEK8051090.1"/>
    <property type="molecule type" value="Genomic_DNA"/>
</dbReference>
<evidence type="ECO:0000313" key="2">
    <source>
        <dbReference type="Proteomes" id="UP001365405"/>
    </source>
</evidence>
<dbReference type="RefSeq" id="WP_341410780.1">
    <property type="nucleotide sequence ID" value="NZ_JBBUTH010000007.1"/>
</dbReference>
<comment type="caution">
    <text evidence="1">The sequence shown here is derived from an EMBL/GenBank/DDBJ whole genome shotgun (WGS) entry which is preliminary data.</text>
</comment>
<dbReference type="Proteomes" id="UP001365405">
    <property type="component" value="Unassembled WGS sequence"/>
</dbReference>
<sequence>MLVAGDVGCGLDVVAGAGCAQAVALAKVASKANGSQVRRQRRERENDVVCAMCKTCRWQVGKRQGPDAGVRKTGPASP</sequence>